<dbReference type="InterPro" id="IPR004437">
    <property type="entry name" value="ParB/RepB/Spo0J"/>
</dbReference>
<evidence type="ECO:0000313" key="10">
    <source>
        <dbReference type="Proteomes" id="UP000050909"/>
    </source>
</evidence>
<comment type="similarity">
    <text evidence="2">Belongs to the ParB family.</text>
</comment>
<keyword evidence="3" id="KW-0963">Cytoplasm</keyword>
<dbReference type="Gene3D" id="3.90.1530.30">
    <property type="match status" value="1"/>
</dbReference>
<dbReference type="SUPFAM" id="SSF109709">
    <property type="entry name" value="KorB DNA-binding domain-like"/>
    <property type="match status" value="1"/>
</dbReference>
<name>A0A0R1GUV7_9LACO</name>
<dbReference type="Gene3D" id="1.10.10.2830">
    <property type="match status" value="1"/>
</dbReference>
<sequence length="281" mass="31925">MAISFFGNRHQKTSDDKKIQNIELNRIIPNKFQPRKNFTYEAIDELAATLKEHGLLQPIILREFKDGEYEIIAGERRFRAASQLKWETIPAIVEVMDDQKAAAFALIENLQRENLNPIDEAKAYQSLMELDKSTQTELAEAVGKSQSYVANKLRLLKLEPHVQAYLVSGEISQRHGRELLKLTPDLQETALSTIVKNGLSVAETEKLVQQLISQKNNQVKETQVADKVKKKITGKTSRDLKVPINTIKKTIKLVEDSGTKVKISENQTDQKYTITIELLKD</sequence>
<evidence type="ECO:0000256" key="7">
    <source>
        <dbReference type="ARBA" id="ARBA00023306"/>
    </source>
</evidence>
<comment type="subcellular location">
    <subcellularLocation>
        <location evidence="1">Cytoplasm</location>
        <location evidence="1">Nucleoid</location>
    </subcellularLocation>
</comment>
<dbReference type="FunFam" id="1.10.10.2830:FF:000001">
    <property type="entry name" value="Chromosome partitioning protein ParB"/>
    <property type="match status" value="1"/>
</dbReference>
<dbReference type="InterPro" id="IPR050336">
    <property type="entry name" value="Chromosome_partition/occlusion"/>
</dbReference>
<dbReference type="PANTHER" id="PTHR33375">
    <property type="entry name" value="CHROMOSOME-PARTITIONING PROTEIN PARB-RELATED"/>
    <property type="match status" value="1"/>
</dbReference>
<dbReference type="SMART" id="SM00470">
    <property type="entry name" value="ParB"/>
    <property type="match status" value="1"/>
</dbReference>
<evidence type="ECO:0000256" key="5">
    <source>
        <dbReference type="ARBA" id="ARBA00023125"/>
    </source>
</evidence>
<dbReference type="GO" id="GO:0000917">
    <property type="term" value="P:division septum assembly"/>
    <property type="evidence" value="ECO:0007669"/>
    <property type="project" value="UniProtKB-KW"/>
</dbReference>
<dbReference type="AlphaFoldDB" id="A0A0R1GUV7"/>
<proteinExistence type="inferred from homology"/>
<dbReference type="SUPFAM" id="SSF110849">
    <property type="entry name" value="ParB/Sulfiredoxin"/>
    <property type="match status" value="1"/>
</dbReference>
<dbReference type="PANTHER" id="PTHR33375:SF8">
    <property type="entry name" value="NUCLEOID OCCLUSION PROTEIN"/>
    <property type="match status" value="1"/>
</dbReference>
<dbReference type="Pfam" id="PF02195">
    <property type="entry name" value="ParB_N"/>
    <property type="match status" value="1"/>
</dbReference>
<evidence type="ECO:0000313" key="9">
    <source>
        <dbReference type="EMBL" id="KRK37792.1"/>
    </source>
</evidence>
<dbReference type="GO" id="GO:0045881">
    <property type="term" value="P:positive regulation of sporulation resulting in formation of a cellular spore"/>
    <property type="evidence" value="ECO:0007669"/>
    <property type="project" value="TreeGrafter"/>
</dbReference>
<keyword evidence="5 9" id="KW-0238">DNA-binding</keyword>
<dbReference type="NCBIfam" id="TIGR00180">
    <property type="entry name" value="parB_part"/>
    <property type="match status" value="1"/>
</dbReference>
<dbReference type="EMBL" id="AZCV01000003">
    <property type="protein sequence ID" value="KRK37792.1"/>
    <property type="molecule type" value="Genomic_DNA"/>
</dbReference>
<evidence type="ECO:0000256" key="3">
    <source>
        <dbReference type="ARBA" id="ARBA00022490"/>
    </source>
</evidence>
<keyword evidence="7" id="KW-0131">Cell cycle</keyword>
<comment type="caution">
    <text evidence="9">The sequence shown here is derived from an EMBL/GenBank/DDBJ whole genome shotgun (WGS) entry which is preliminary data.</text>
</comment>
<dbReference type="Proteomes" id="UP000050909">
    <property type="component" value="Unassembled WGS sequence"/>
</dbReference>
<dbReference type="GO" id="GO:0007059">
    <property type="term" value="P:chromosome segregation"/>
    <property type="evidence" value="ECO:0007669"/>
    <property type="project" value="TreeGrafter"/>
</dbReference>
<dbReference type="GO" id="GO:0003677">
    <property type="term" value="F:DNA binding"/>
    <property type="evidence" value="ECO:0007669"/>
    <property type="project" value="UniProtKB-KW"/>
</dbReference>
<evidence type="ECO:0000256" key="4">
    <source>
        <dbReference type="ARBA" id="ARBA00022618"/>
    </source>
</evidence>
<organism evidence="9 10">
    <name type="scientific">Amylolactobacillus amylotrophicus DSM 20534</name>
    <dbReference type="NCBI Taxonomy" id="1423722"/>
    <lineage>
        <taxon>Bacteria</taxon>
        <taxon>Bacillati</taxon>
        <taxon>Bacillota</taxon>
        <taxon>Bacilli</taxon>
        <taxon>Lactobacillales</taxon>
        <taxon>Lactobacillaceae</taxon>
        <taxon>Amylolactobacillus</taxon>
    </lineage>
</organism>
<gene>
    <name evidence="9" type="ORF">FC62_GL001126</name>
</gene>
<keyword evidence="4" id="KW-0132">Cell division</keyword>
<dbReference type="CDD" id="cd16393">
    <property type="entry name" value="SPO0J_N"/>
    <property type="match status" value="1"/>
</dbReference>
<dbReference type="PATRIC" id="fig|1423722.3.peg.1148"/>
<evidence type="ECO:0000256" key="6">
    <source>
        <dbReference type="ARBA" id="ARBA00023210"/>
    </source>
</evidence>
<keyword evidence="6" id="KW-0717">Septation</keyword>
<evidence type="ECO:0000256" key="1">
    <source>
        <dbReference type="ARBA" id="ARBA00004453"/>
    </source>
</evidence>
<reference evidence="9 10" key="1">
    <citation type="journal article" date="2015" name="Genome Announc.">
        <title>Expanding the biotechnology potential of lactobacilli through comparative genomics of 213 strains and associated genera.</title>
        <authorList>
            <person name="Sun Z."/>
            <person name="Harris H.M."/>
            <person name="McCann A."/>
            <person name="Guo C."/>
            <person name="Argimon S."/>
            <person name="Zhang W."/>
            <person name="Yang X."/>
            <person name="Jeffery I.B."/>
            <person name="Cooney J.C."/>
            <person name="Kagawa T.F."/>
            <person name="Liu W."/>
            <person name="Song Y."/>
            <person name="Salvetti E."/>
            <person name="Wrobel A."/>
            <person name="Rasinkangas P."/>
            <person name="Parkhill J."/>
            <person name="Rea M.C."/>
            <person name="O'Sullivan O."/>
            <person name="Ritari J."/>
            <person name="Douillard F.P."/>
            <person name="Paul Ross R."/>
            <person name="Yang R."/>
            <person name="Briner A.E."/>
            <person name="Felis G.E."/>
            <person name="de Vos W.M."/>
            <person name="Barrangou R."/>
            <person name="Klaenhammer T.R."/>
            <person name="Caufield P.W."/>
            <person name="Cui Y."/>
            <person name="Zhang H."/>
            <person name="O'Toole P.W."/>
        </authorList>
    </citation>
    <scope>NUCLEOTIDE SEQUENCE [LARGE SCALE GENOMIC DNA]</scope>
    <source>
        <strain evidence="9 10">DSM 20534</strain>
    </source>
</reference>
<dbReference type="GO" id="GO:0009295">
    <property type="term" value="C:nucleoid"/>
    <property type="evidence" value="ECO:0007669"/>
    <property type="project" value="UniProtKB-SubCell"/>
</dbReference>
<evidence type="ECO:0000259" key="8">
    <source>
        <dbReference type="SMART" id="SM00470"/>
    </source>
</evidence>
<evidence type="ECO:0000256" key="2">
    <source>
        <dbReference type="ARBA" id="ARBA00006295"/>
    </source>
</evidence>
<accession>A0A0R1GUV7</accession>
<dbReference type="InterPro" id="IPR041468">
    <property type="entry name" value="HTH_ParB/Spo0J"/>
</dbReference>
<protein>
    <submittedName>
        <fullName evidence="9">Stage 0 DNA-binding protein</fullName>
    </submittedName>
</protein>
<dbReference type="InterPro" id="IPR003115">
    <property type="entry name" value="ParB_N"/>
</dbReference>
<dbReference type="InterPro" id="IPR023705">
    <property type="entry name" value="Nucleoid_occlusion_protein"/>
</dbReference>
<feature type="domain" description="ParB-like N-terminal" evidence="8">
    <location>
        <begin position="20"/>
        <end position="110"/>
    </location>
</feature>
<dbReference type="RefSeq" id="WP_056947288.1">
    <property type="nucleotide sequence ID" value="NZ_AZCV01000003.1"/>
</dbReference>
<dbReference type="NCBIfam" id="TIGR04285">
    <property type="entry name" value="nucleoid_noc"/>
    <property type="match status" value="1"/>
</dbReference>
<dbReference type="GO" id="GO:0005694">
    <property type="term" value="C:chromosome"/>
    <property type="evidence" value="ECO:0007669"/>
    <property type="project" value="TreeGrafter"/>
</dbReference>
<dbReference type="Pfam" id="PF17762">
    <property type="entry name" value="HTH_ParB"/>
    <property type="match status" value="1"/>
</dbReference>
<keyword evidence="10" id="KW-1185">Reference proteome</keyword>
<dbReference type="InterPro" id="IPR036086">
    <property type="entry name" value="ParB/Sulfiredoxin_sf"/>
</dbReference>
<dbReference type="FunFam" id="3.90.1530.30:FF:000001">
    <property type="entry name" value="Chromosome partitioning protein ParB"/>
    <property type="match status" value="1"/>
</dbReference>